<comment type="caution">
    <text evidence="1">The sequence shown here is derived from an EMBL/GenBank/DDBJ whole genome shotgun (WGS) entry which is preliminary data.</text>
</comment>
<dbReference type="AlphaFoldDB" id="X1MYR8"/>
<feature type="non-terminal residue" evidence="1">
    <location>
        <position position="31"/>
    </location>
</feature>
<gene>
    <name evidence="1" type="ORF">S06H3_37387</name>
</gene>
<proteinExistence type="predicted"/>
<evidence type="ECO:0000313" key="1">
    <source>
        <dbReference type="EMBL" id="GAI23161.1"/>
    </source>
</evidence>
<sequence length="31" mass="3823">MLNGKAHFQIENTFIFDFLIHPMRKGFWNIR</sequence>
<dbReference type="EMBL" id="BARV01022713">
    <property type="protein sequence ID" value="GAI23161.1"/>
    <property type="molecule type" value="Genomic_DNA"/>
</dbReference>
<protein>
    <submittedName>
        <fullName evidence="1">Uncharacterized protein</fullName>
    </submittedName>
</protein>
<organism evidence="1">
    <name type="scientific">marine sediment metagenome</name>
    <dbReference type="NCBI Taxonomy" id="412755"/>
    <lineage>
        <taxon>unclassified sequences</taxon>
        <taxon>metagenomes</taxon>
        <taxon>ecological metagenomes</taxon>
    </lineage>
</organism>
<accession>X1MYR8</accession>
<name>X1MYR8_9ZZZZ</name>
<reference evidence="1" key="1">
    <citation type="journal article" date="2014" name="Front. Microbiol.">
        <title>High frequency of phylogenetically diverse reductive dehalogenase-homologous genes in deep subseafloor sedimentary metagenomes.</title>
        <authorList>
            <person name="Kawai M."/>
            <person name="Futagami T."/>
            <person name="Toyoda A."/>
            <person name="Takaki Y."/>
            <person name="Nishi S."/>
            <person name="Hori S."/>
            <person name="Arai W."/>
            <person name="Tsubouchi T."/>
            <person name="Morono Y."/>
            <person name="Uchiyama I."/>
            <person name="Ito T."/>
            <person name="Fujiyama A."/>
            <person name="Inagaki F."/>
            <person name="Takami H."/>
        </authorList>
    </citation>
    <scope>NUCLEOTIDE SEQUENCE</scope>
    <source>
        <strain evidence="1">Expedition CK06-06</strain>
    </source>
</reference>